<accession>A0ACC0YIR2</accession>
<dbReference type="EMBL" id="CM047741">
    <property type="protein sequence ID" value="KAJ0037932.1"/>
    <property type="molecule type" value="Genomic_DNA"/>
</dbReference>
<reference evidence="2" key="1">
    <citation type="journal article" date="2023" name="G3 (Bethesda)">
        <title>Genome assembly and association tests identify interacting loci associated with vigor, precocity, and sex in interspecific pistachio rootstocks.</title>
        <authorList>
            <person name="Palmer W."/>
            <person name="Jacygrad E."/>
            <person name="Sagayaradj S."/>
            <person name="Cavanaugh K."/>
            <person name="Han R."/>
            <person name="Bertier L."/>
            <person name="Beede B."/>
            <person name="Kafkas S."/>
            <person name="Golino D."/>
            <person name="Preece J."/>
            <person name="Michelmore R."/>
        </authorList>
    </citation>
    <scope>NUCLEOTIDE SEQUENCE [LARGE SCALE GENOMIC DNA]</scope>
</reference>
<comment type="caution">
    <text evidence="1">The sequence shown here is derived from an EMBL/GenBank/DDBJ whole genome shotgun (WGS) entry which is preliminary data.</text>
</comment>
<evidence type="ECO:0000313" key="1">
    <source>
        <dbReference type="EMBL" id="KAJ0037932.1"/>
    </source>
</evidence>
<proteinExistence type="predicted"/>
<dbReference type="Proteomes" id="UP001163603">
    <property type="component" value="Chromosome 6"/>
</dbReference>
<protein>
    <submittedName>
        <fullName evidence="1">Uncharacterized protein</fullName>
    </submittedName>
</protein>
<gene>
    <name evidence="1" type="ORF">Pint_22308</name>
</gene>
<organism evidence="1 2">
    <name type="scientific">Pistacia integerrima</name>
    <dbReference type="NCBI Taxonomy" id="434235"/>
    <lineage>
        <taxon>Eukaryota</taxon>
        <taxon>Viridiplantae</taxon>
        <taxon>Streptophyta</taxon>
        <taxon>Embryophyta</taxon>
        <taxon>Tracheophyta</taxon>
        <taxon>Spermatophyta</taxon>
        <taxon>Magnoliopsida</taxon>
        <taxon>eudicotyledons</taxon>
        <taxon>Gunneridae</taxon>
        <taxon>Pentapetalae</taxon>
        <taxon>rosids</taxon>
        <taxon>malvids</taxon>
        <taxon>Sapindales</taxon>
        <taxon>Anacardiaceae</taxon>
        <taxon>Pistacia</taxon>
    </lineage>
</organism>
<sequence length="23" mass="2854">MQWFKPFQKEREAWCIGLSLLRS</sequence>
<evidence type="ECO:0000313" key="2">
    <source>
        <dbReference type="Proteomes" id="UP001163603"/>
    </source>
</evidence>
<name>A0ACC0YIR2_9ROSI</name>
<keyword evidence="2" id="KW-1185">Reference proteome</keyword>